<organism evidence="2 3">
    <name type="scientific">Glycomyces luteolus</name>
    <dbReference type="NCBI Taxonomy" id="2670330"/>
    <lineage>
        <taxon>Bacteria</taxon>
        <taxon>Bacillati</taxon>
        <taxon>Actinomycetota</taxon>
        <taxon>Actinomycetes</taxon>
        <taxon>Glycomycetales</taxon>
        <taxon>Glycomycetaceae</taxon>
        <taxon>Glycomyces</taxon>
    </lineage>
</organism>
<sequence length="512" mass="57212">MTVPWLKPHPIRSRLLPFADAAEWSSAAVEDADIPAAGDCSELLYARGFLLAPDAHEVPVAHWRQARIDRLWFSYDPRSAFAMVRSGSSWVAVFGRAICLETWDDDMGSIAAALLRAKAVGRKAMLERIDGLSGRFAVLYNEGDEVFVQSDAAALRSVYYGRRDGRTYAASHASLVADQVGSAPSAFPDVQAIRKEFNAYAVPGRITQFARVFALTPNTELAFGTAEPRRFFPSDALEPRTTGDAVDEVLPLLQRQLELLASRGPLVISLTAGLDSRTTLALSRSVKDQVDYFTYDARLGKDGTVPARRADADAAQELAEHLGFRHHRIQTGSRFLTEPLAAVMDRNSGRRSNPTETASLRAYEGGCRGLHIRSNLYEIARSYYRVEREQPDELTADRMAYLLTHRNSRPASFAAAFAEWIDAAEFERAAELLDPYDLLYWEHRCGTWLAAHHIESDVVFDTFTILNSRRIYKALLAVPLEDRMSGAAFHEMIRRSWPETLKFPVNGRLIEV</sequence>
<dbReference type="InterPro" id="IPR029055">
    <property type="entry name" value="Ntn_hydrolases_N"/>
</dbReference>
<dbReference type="GO" id="GO:0006529">
    <property type="term" value="P:asparagine biosynthetic process"/>
    <property type="evidence" value="ECO:0007669"/>
    <property type="project" value="InterPro"/>
</dbReference>
<evidence type="ECO:0000313" key="2">
    <source>
        <dbReference type="EMBL" id="MDA1362536.1"/>
    </source>
</evidence>
<dbReference type="RefSeq" id="WP_270112626.1">
    <property type="nucleotide sequence ID" value="NZ_JAPZVP010000025.1"/>
</dbReference>
<keyword evidence="3" id="KW-1185">Reference proteome</keyword>
<reference evidence="2" key="1">
    <citation type="submission" date="2022-12" db="EMBL/GenBank/DDBJ databases">
        <title>Gycomyces niveus sp.nov.,a novel actinomycete isolated from soil in Shouguan.</title>
        <authorList>
            <person name="Yang X."/>
        </authorList>
    </citation>
    <scope>NUCLEOTIDE SEQUENCE</scope>
    <source>
        <strain evidence="2">NEAU-A15</strain>
    </source>
</reference>
<evidence type="ECO:0000313" key="3">
    <source>
        <dbReference type="Proteomes" id="UP001146067"/>
    </source>
</evidence>
<gene>
    <name evidence="2" type="ORF">O1R50_23135</name>
</gene>
<evidence type="ECO:0000259" key="1">
    <source>
        <dbReference type="Pfam" id="PF00733"/>
    </source>
</evidence>
<dbReference type="EMBL" id="JAPZVP010000025">
    <property type="protein sequence ID" value="MDA1362536.1"/>
    <property type="molecule type" value="Genomic_DNA"/>
</dbReference>
<dbReference type="Pfam" id="PF00733">
    <property type="entry name" value="Asn_synthase"/>
    <property type="match status" value="1"/>
</dbReference>
<feature type="domain" description="Asparagine synthetase" evidence="1">
    <location>
        <begin position="252"/>
        <end position="345"/>
    </location>
</feature>
<dbReference type="SUPFAM" id="SSF52402">
    <property type="entry name" value="Adenine nucleotide alpha hydrolases-like"/>
    <property type="match status" value="1"/>
</dbReference>
<dbReference type="GO" id="GO:0004066">
    <property type="term" value="F:asparagine synthase (glutamine-hydrolyzing) activity"/>
    <property type="evidence" value="ECO:0007669"/>
    <property type="project" value="InterPro"/>
</dbReference>
<comment type="caution">
    <text evidence="2">The sequence shown here is derived from an EMBL/GenBank/DDBJ whole genome shotgun (WGS) entry which is preliminary data.</text>
</comment>
<accession>A0A9X3PEH2</accession>
<dbReference type="Proteomes" id="UP001146067">
    <property type="component" value="Unassembled WGS sequence"/>
</dbReference>
<dbReference type="InterPro" id="IPR014729">
    <property type="entry name" value="Rossmann-like_a/b/a_fold"/>
</dbReference>
<dbReference type="AlphaFoldDB" id="A0A9X3PEH2"/>
<name>A0A9X3PEH2_9ACTN</name>
<protein>
    <submittedName>
        <fullName evidence="2">Asparagine synthase-related protein</fullName>
    </submittedName>
</protein>
<dbReference type="InterPro" id="IPR001962">
    <property type="entry name" value="Asn_synthase"/>
</dbReference>
<proteinExistence type="predicted"/>
<dbReference type="Gene3D" id="3.40.50.620">
    <property type="entry name" value="HUPs"/>
    <property type="match status" value="1"/>
</dbReference>
<dbReference type="SUPFAM" id="SSF56235">
    <property type="entry name" value="N-terminal nucleophile aminohydrolases (Ntn hydrolases)"/>
    <property type="match status" value="1"/>
</dbReference>